<evidence type="ECO:0000313" key="3">
    <source>
        <dbReference type="Proteomes" id="UP000492821"/>
    </source>
</evidence>
<dbReference type="Proteomes" id="UP000492821">
    <property type="component" value="Unassembled WGS sequence"/>
</dbReference>
<keyword evidence="1" id="KW-0040">ANK repeat</keyword>
<sequence>MSYSSLDPSTLIQFVKADDDLVTHISSTKSTKAQKLDGNEIADFYRSLISEPSTSKSEPEKPKPAEKREKPKPSRQISKPAPIPKVQIEPLTPRDHRLWFKAAAEDDIKTVKEYHARGIDMEGTDFFGATALICAAARGAADVIEYLLESGAVPSQEAVIMAEKKRHPEIAEDIASFQSPKTSTPTESEPQSGSCDDCHLEFTDIAAHQCSIAHIVNSKEAPRPGYAYGICSDTIEILGQRFIESLHGRDVSSGEKTRILRRDPDPKDPDPRLRSRRLRRLRSGAGSGSGASENTE</sequence>
<name>A0A7E4ZV11_PANRE</name>
<keyword evidence="3" id="KW-1185">Reference proteome</keyword>
<dbReference type="PANTHER" id="PTHR20923">
    <property type="entry name" value="BAT4 PROTEIN-RELATED"/>
    <property type="match status" value="1"/>
</dbReference>
<dbReference type="Gene3D" id="1.25.40.20">
    <property type="entry name" value="Ankyrin repeat-containing domain"/>
    <property type="match status" value="1"/>
</dbReference>
<evidence type="ECO:0000313" key="4">
    <source>
        <dbReference type="WBParaSite" id="Pan_g18893.t1"/>
    </source>
</evidence>
<accession>A0A7E4ZV11</accession>
<dbReference type="Pfam" id="PF13637">
    <property type="entry name" value="Ank_4"/>
    <property type="match status" value="1"/>
</dbReference>
<feature type="region of interest" description="Disordered" evidence="2">
    <location>
        <begin position="47"/>
        <end position="85"/>
    </location>
</feature>
<dbReference type="PROSITE" id="PS50297">
    <property type="entry name" value="ANK_REP_REGION"/>
    <property type="match status" value="1"/>
</dbReference>
<dbReference type="InterPro" id="IPR036770">
    <property type="entry name" value="Ankyrin_rpt-contain_sf"/>
</dbReference>
<organism evidence="3 4">
    <name type="scientific">Panagrellus redivivus</name>
    <name type="common">Microworm</name>
    <dbReference type="NCBI Taxonomy" id="6233"/>
    <lineage>
        <taxon>Eukaryota</taxon>
        <taxon>Metazoa</taxon>
        <taxon>Ecdysozoa</taxon>
        <taxon>Nematoda</taxon>
        <taxon>Chromadorea</taxon>
        <taxon>Rhabditida</taxon>
        <taxon>Tylenchina</taxon>
        <taxon>Panagrolaimomorpha</taxon>
        <taxon>Panagrolaimoidea</taxon>
        <taxon>Panagrolaimidae</taxon>
        <taxon>Panagrellus</taxon>
    </lineage>
</organism>
<feature type="repeat" description="ANK" evidence="1">
    <location>
        <begin position="127"/>
        <end position="152"/>
    </location>
</feature>
<reference evidence="4" key="2">
    <citation type="submission" date="2020-10" db="UniProtKB">
        <authorList>
            <consortium name="WormBaseParasite"/>
        </authorList>
    </citation>
    <scope>IDENTIFICATION</scope>
</reference>
<dbReference type="PANTHER" id="PTHR20923:SF1">
    <property type="entry name" value="G PATCH DOMAIN AND ANKYRIN REPEAT-CONTAINING PROTEIN 1"/>
    <property type="match status" value="1"/>
</dbReference>
<dbReference type="AlphaFoldDB" id="A0A7E4ZV11"/>
<reference evidence="3" key="1">
    <citation type="journal article" date="2013" name="Genetics">
        <title>The draft genome and transcriptome of Panagrellus redivivus are shaped by the harsh demands of a free-living lifestyle.</title>
        <authorList>
            <person name="Srinivasan J."/>
            <person name="Dillman A.R."/>
            <person name="Macchietto M.G."/>
            <person name="Heikkinen L."/>
            <person name="Lakso M."/>
            <person name="Fracchia K.M."/>
            <person name="Antoshechkin I."/>
            <person name="Mortazavi A."/>
            <person name="Wong G."/>
            <person name="Sternberg P.W."/>
        </authorList>
    </citation>
    <scope>NUCLEOTIDE SEQUENCE [LARGE SCALE GENOMIC DNA]</scope>
    <source>
        <strain evidence="3">MT8872</strain>
    </source>
</reference>
<dbReference type="PROSITE" id="PS50088">
    <property type="entry name" value="ANK_REPEAT"/>
    <property type="match status" value="1"/>
</dbReference>
<feature type="compositionally biased region" description="Basic and acidic residues" evidence="2">
    <location>
        <begin position="249"/>
        <end position="273"/>
    </location>
</feature>
<protein>
    <submittedName>
        <fullName evidence="4">ANK_REP_REGION domain-containing protein</fullName>
    </submittedName>
</protein>
<proteinExistence type="predicted"/>
<evidence type="ECO:0000256" key="1">
    <source>
        <dbReference type="PROSITE-ProRule" id="PRU00023"/>
    </source>
</evidence>
<feature type="compositionally biased region" description="Polar residues" evidence="2">
    <location>
        <begin position="176"/>
        <end position="194"/>
    </location>
</feature>
<dbReference type="SUPFAM" id="SSF48403">
    <property type="entry name" value="Ankyrin repeat"/>
    <property type="match status" value="1"/>
</dbReference>
<dbReference type="InterPro" id="IPR002110">
    <property type="entry name" value="Ankyrin_rpt"/>
</dbReference>
<evidence type="ECO:0000256" key="2">
    <source>
        <dbReference type="SAM" id="MobiDB-lite"/>
    </source>
</evidence>
<dbReference type="WBParaSite" id="Pan_g18893.t1">
    <property type="protein sequence ID" value="Pan_g18893.t1"/>
    <property type="gene ID" value="Pan_g18893"/>
</dbReference>
<feature type="region of interest" description="Disordered" evidence="2">
    <location>
        <begin position="176"/>
        <end position="195"/>
    </location>
</feature>
<dbReference type="InterPro" id="IPR039146">
    <property type="entry name" value="GPANK1"/>
</dbReference>
<feature type="region of interest" description="Disordered" evidence="2">
    <location>
        <begin position="249"/>
        <end position="296"/>
    </location>
</feature>
<feature type="compositionally biased region" description="Basic and acidic residues" evidence="2">
    <location>
        <begin position="57"/>
        <end position="72"/>
    </location>
</feature>